<evidence type="ECO:0000256" key="1">
    <source>
        <dbReference type="SAM" id="Phobius"/>
    </source>
</evidence>
<keyword evidence="1" id="KW-1133">Transmembrane helix</keyword>
<reference evidence="2 3" key="1">
    <citation type="submission" date="2019-07" db="EMBL/GenBank/DDBJ databases">
        <title>Seonamhaeicola sp. W255 draft genome.</title>
        <authorList>
            <person name="Zhang X.-Y."/>
            <person name="Zhang R."/>
            <person name="Zhong Y.-L."/>
            <person name="Du Z.-J."/>
        </authorList>
    </citation>
    <scope>NUCLEOTIDE SEQUENCE [LARGE SCALE GENOMIC DNA]</scope>
    <source>
        <strain evidence="2 3">W255</strain>
    </source>
</reference>
<keyword evidence="3" id="KW-1185">Reference proteome</keyword>
<gene>
    <name evidence="2" type="ORF">E1J38_014770</name>
</gene>
<evidence type="ECO:0000313" key="2">
    <source>
        <dbReference type="EMBL" id="TWO30398.1"/>
    </source>
</evidence>
<dbReference type="Proteomes" id="UP000295814">
    <property type="component" value="Unassembled WGS sequence"/>
</dbReference>
<protein>
    <submittedName>
        <fullName evidence="2">Uncharacterized protein</fullName>
    </submittedName>
</protein>
<dbReference type="EMBL" id="SMZJ02000022">
    <property type="protein sequence ID" value="TWO30398.1"/>
    <property type="molecule type" value="Genomic_DNA"/>
</dbReference>
<name>A0A562Y7R5_9FLAO</name>
<proteinExistence type="predicted"/>
<comment type="caution">
    <text evidence="2">The sequence shown here is derived from an EMBL/GenBank/DDBJ whole genome shotgun (WGS) entry which is preliminary data.</text>
</comment>
<sequence length="163" mass="18347">MSEFKKADGYLNEKNSNATATEKLDAVLNWLNDNREKAYHYGYGLPRNYKKPKKDTYLSSQDVLNVLDKLERDKMVRMTIMGIGNGNQNSAEHYCISLDGEVLLQDGGYTQKLIDERTKKDKVAQDLKFTKLKDTILTIFSVVAGVSTLGLLILGVLEYVCGN</sequence>
<keyword evidence="1" id="KW-0472">Membrane</keyword>
<evidence type="ECO:0000313" key="3">
    <source>
        <dbReference type="Proteomes" id="UP000295814"/>
    </source>
</evidence>
<dbReference type="AlphaFoldDB" id="A0A562Y7R5"/>
<keyword evidence="1" id="KW-0812">Transmembrane</keyword>
<dbReference type="OrthoDB" id="9833871at2"/>
<accession>A0A562Y7R5</accession>
<dbReference type="RefSeq" id="WP_133357633.1">
    <property type="nucleotide sequence ID" value="NZ_SMZJ02000022.1"/>
</dbReference>
<organism evidence="2 3">
    <name type="scientific">Seonamhaeicola sediminis</name>
    <dbReference type="NCBI Taxonomy" id="2528206"/>
    <lineage>
        <taxon>Bacteria</taxon>
        <taxon>Pseudomonadati</taxon>
        <taxon>Bacteroidota</taxon>
        <taxon>Flavobacteriia</taxon>
        <taxon>Flavobacteriales</taxon>
        <taxon>Flavobacteriaceae</taxon>
    </lineage>
</organism>
<feature type="transmembrane region" description="Helical" evidence="1">
    <location>
        <begin position="136"/>
        <end position="157"/>
    </location>
</feature>